<protein>
    <submittedName>
        <fullName evidence="2">Uncharacterized protein</fullName>
    </submittedName>
</protein>
<dbReference type="Proteomes" id="UP000269721">
    <property type="component" value="Unassembled WGS sequence"/>
</dbReference>
<feature type="region of interest" description="Disordered" evidence="1">
    <location>
        <begin position="395"/>
        <end position="470"/>
    </location>
</feature>
<proteinExistence type="predicted"/>
<gene>
    <name evidence="2" type="ORF">BDK51DRAFT_48027</name>
</gene>
<dbReference type="AlphaFoldDB" id="A0A4P9VZL0"/>
<keyword evidence="3" id="KW-1185">Reference proteome</keyword>
<feature type="compositionally biased region" description="Polar residues" evidence="1">
    <location>
        <begin position="399"/>
        <end position="413"/>
    </location>
</feature>
<feature type="compositionally biased region" description="Low complexity" evidence="1">
    <location>
        <begin position="414"/>
        <end position="432"/>
    </location>
</feature>
<evidence type="ECO:0000313" key="2">
    <source>
        <dbReference type="EMBL" id="RKO84772.1"/>
    </source>
</evidence>
<accession>A0A4P9VZL0</accession>
<sequence>MWEAEAVQGRRGPITLADVVRTLAEVVAAVARLELSLGEVRGDIADIRRELKEMHKAVSWLGEVAAAHTAKALAEKWGQELVFSNLPYSRNMPTKVVSDLSRLQYRDAVEASLPPDLGEYSASDSRLFLPAKSVIDIDLFGKIMDPKAAFPVTLLESPLALPPTASSSSPGPAERPFHGVLIGESSRSTSLPLHPSQWSCPSPQDTLITGSTKVAAKLWQNEKEVVVAGAYYGTLWPWRALCSSAEAGTHWTVLNFSSNVLFNPTPPSSSILIHTCDHDLQLLCRDRYPSDSFVLMVDAPLTLPEWVNPNPKYMRDLGSANRSLAGGTKRLWAAAQTVRIEDWRQIAFEMAASKPSDASIAPLNASKTASSAISRFHCRLIRTWKKKSIKHIEKRRQTTTHIAQLNQARLKTSTPTTADPAPATEDAAPFADSTMPHPQSVPTAPSTPRARTPSEGLDRLRRGMSGSRAA</sequence>
<organism evidence="2 3">
    <name type="scientific">Blyttiomyces helicus</name>
    <dbReference type="NCBI Taxonomy" id="388810"/>
    <lineage>
        <taxon>Eukaryota</taxon>
        <taxon>Fungi</taxon>
        <taxon>Fungi incertae sedis</taxon>
        <taxon>Chytridiomycota</taxon>
        <taxon>Chytridiomycota incertae sedis</taxon>
        <taxon>Chytridiomycetes</taxon>
        <taxon>Chytridiomycetes incertae sedis</taxon>
        <taxon>Blyttiomyces</taxon>
    </lineage>
</organism>
<reference evidence="3" key="1">
    <citation type="journal article" date="2018" name="Nat. Microbiol.">
        <title>Leveraging single-cell genomics to expand the fungal tree of life.</title>
        <authorList>
            <person name="Ahrendt S.R."/>
            <person name="Quandt C.A."/>
            <person name="Ciobanu D."/>
            <person name="Clum A."/>
            <person name="Salamov A."/>
            <person name="Andreopoulos B."/>
            <person name="Cheng J.F."/>
            <person name="Woyke T."/>
            <person name="Pelin A."/>
            <person name="Henrissat B."/>
            <person name="Reynolds N.K."/>
            <person name="Benny G.L."/>
            <person name="Smith M.E."/>
            <person name="James T.Y."/>
            <person name="Grigoriev I.V."/>
        </authorList>
    </citation>
    <scope>NUCLEOTIDE SEQUENCE [LARGE SCALE GENOMIC DNA]</scope>
</reference>
<feature type="compositionally biased region" description="Low complexity" evidence="1">
    <location>
        <begin position="442"/>
        <end position="454"/>
    </location>
</feature>
<name>A0A4P9VZL0_9FUNG</name>
<evidence type="ECO:0000313" key="3">
    <source>
        <dbReference type="Proteomes" id="UP000269721"/>
    </source>
</evidence>
<dbReference type="EMBL" id="KZ999749">
    <property type="protein sequence ID" value="RKO84772.1"/>
    <property type="molecule type" value="Genomic_DNA"/>
</dbReference>
<evidence type="ECO:0000256" key="1">
    <source>
        <dbReference type="SAM" id="MobiDB-lite"/>
    </source>
</evidence>